<proteinExistence type="inferred from homology"/>
<accession>A0A060VZ98</accession>
<comment type="subcellular location">
    <subcellularLocation>
        <location evidence="2 10 11">Nucleus</location>
    </subcellularLocation>
</comment>
<dbReference type="AlphaFoldDB" id="A0A060VZ98"/>
<dbReference type="InterPro" id="IPR001827">
    <property type="entry name" value="Homeobox_Antennapedia_CS"/>
</dbReference>
<dbReference type="PANTHER" id="PTHR45659:SF9">
    <property type="entry name" value="HOMEOBOX PROTEIN HOX-B6"/>
    <property type="match status" value="1"/>
</dbReference>
<feature type="domain" description="Homeobox" evidence="13">
    <location>
        <begin position="299"/>
        <end position="353"/>
    </location>
</feature>
<evidence type="ECO:0000313" key="14">
    <source>
        <dbReference type="EMBL" id="CDQ60177.1"/>
    </source>
</evidence>
<reference evidence="14" key="2">
    <citation type="submission" date="2014-03" db="EMBL/GenBank/DDBJ databases">
        <authorList>
            <person name="Genoscope - CEA"/>
        </authorList>
    </citation>
    <scope>NUCLEOTIDE SEQUENCE</scope>
</reference>
<dbReference type="Proteomes" id="UP000193380">
    <property type="component" value="Unassembled WGS sequence"/>
</dbReference>
<comment type="similarity">
    <text evidence="3 12">Belongs to the Antp homeobox family.</text>
</comment>
<gene>
    <name evidence="14" type="ORF">GSONMT00081236001</name>
</gene>
<evidence type="ECO:0000256" key="9">
    <source>
        <dbReference type="ARBA" id="ARBA00023242"/>
    </source>
</evidence>
<dbReference type="InterPro" id="IPR001356">
    <property type="entry name" value="HD"/>
</dbReference>
<evidence type="ECO:0000256" key="4">
    <source>
        <dbReference type="ARBA" id="ARBA00022473"/>
    </source>
</evidence>
<dbReference type="InterPro" id="IPR017970">
    <property type="entry name" value="Homeobox_CS"/>
</dbReference>
<evidence type="ECO:0000256" key="10">
    <source>
        <dbReference type="PROSITE-ProRule" id="PRU00108"/>
    </source>
</evidence>
<dbReference type="InterPro" id="IPR050296">
    <property type="entry name" value="Antp_homeobox"/>
</dbReference>
<sequence length="370" mass="42485">MSSYFVNSTFPVSLPGGQESLLGQIPLYSSGYTDPLRHFSNATYGAANMQEKAYPTSYYQQTSGVYGRPSTSAPCDYPAGTFYQDSDRSCAFASREEQPLLVTQDQRRSECLEQNVNITTAVDDKSSSLLYPWMQRMNSCTAGTFGSSGRRGRQTYTRYQTLELEKEFHFNRYLTRRRRIEISHALCLTERQIKIWFQNRRMNALPYLAAYLAKFRRYPNGSDYQLLNYGTNGAVNGTFRDSGTMNSGSFGCNYNGMDLTVNRTNTGSHFGAVGDDTRGFPTTGTDARYRQPTCSLSARTAYTRYQTLELEKEFHFNRYLTRRRRIEIAHTLCLTERQIKIWFQNRRMKWKKDNKLKSMSLVTGGSAFHN</sequence>
<evidence type="ECO:0000256" key="6">
    <source>
        <dbReference type="ARBA" id="ARBA00023125"/>
    </source>
</evidence>
<evidence type="ECO:0000256" key="5">
    <source>
        <dbReference type="ARBA" id="ARBA00023015"/>
    </source>
</evidence>
<evidence type="ECO:0000256" key="7">
    <source>
        <dbReference type="ARBA" id="ARBA00023155"/>
    </source>
</evidence>
<dbReference type="STRING" id="8022.A0A060VZ98"/>
<dbReference type="InterPro" id="IPR020479">
    <property type="entry name" value="HD_metazoa"/>
</dbReference>
<dbReference type="Gene3D" id="1.10.10.60">
    <property type="entry name" value="Homeodomain-like"/>
    <property type="match status" value="2"/>
</dbReference>
<comment type="function">
    <text evidence="1">Sequence-specific transcription factor which is part of a developmental regulatory system that provides cells with specific positional identities on the anterior-posterior axis.</text>
</comment>
<keyword evidence="8" id="KW-0804">Transcription</keyword>
<dbReference type="GO" id="GO:0000981">
    <property type="term" value="F:DNA-binding transcription factor activity, RNA polymerase II-specific"/>
    <property type="evidence" value="ECO:0007669"/>
    <property type="project" value="InterPro"/>
</dbReference>
<evidence type="ECO:0000256" key="12">
    <source>
        <dbReference type="RuleBase" id="RU004442"/>
    </source>
</evidence>
<name>A0A060VZ98_ONCMY</name>
<dbReference type="SUPFAM" id="SSF46689">
    <property type="entry name" value="Homeodomain-like"/>
    <property type="match status" value="2"/>
</dbReference>
<evidence type="ECO:0000313" key="15">
    <source>
        <dbReference type="Proteomes" id="UP000193380"/>
    </source>
</evidence>
<dbReference type="Pfam" id="PF00046">
    <property type="entry name" value="Homeodomain"/>
    <property type="match status" value="2"/>
</dbReference>
<evidence type="ECO:0000259" key="13">
    <source>
        <dbReference type="PROSITE" id="PS50071"/>
    </source>
</evidence>
<reference evidence="14" key="1">
    <citation type="journal article" date="2014" name="Nat. Commun.">
        <title>The rainbow trout genome provides novel insights into evolution after whole-genome duplication in vertebrates.</title>
        <authorList>
            <person name="Berthelot C."/>
            <person name="Brunet F."/>
            <person name="Chalopin D."/>
            <person name="Juanchich A."/>
            <person name="Bernard M."/>
            <person name="Noel B."/>
            <person name="Bento P."/>
            <person name="Da Silva C."/>
            <person name="Labadie K."/>
            <person name="Alberti A."/>
            <person name="Aury J.M."/>
            <person name="Louis A."/>
            <person name="Dehais P."/>
            <person name="Bardou P."/>
            <person name="Montfort J."/>
            <person name="Klopp C."/>
            <person name="Cabau C."/>
            <person name="Gaspin C."/>
            <person name="Thorgaard G.H."/>
            <person name="Boussaha M."/>
            <person name="Quillet E."/>
            <person name="Guyomard R."/>
            <person name="Galiana D."/>
            <person name="Bobe J."/>
            <person name="Volff J.N."/>
            <person name="Genet C."/>
            <person name="Wincker P."/>
            <person name="Jaillon O."/>
            <person name="Roest Crollius H."/>
            <person name="Guiguen Y."/>
        </authorList>
    </citation>
    <scope>NUCLEOTIDE SEQUENCE [LARGE SCALE GENOMIC DNA]</scope>
</reference>
<dbReference type="PROSITE" id="PS00027">
    <property type="entry name" value="HOMEOBOX_1"/>
    <property type="match status" value="1"/>
</dbReference>
<dbReference type="PaxDb" id="8022-A0A060VZ98"/>
<keyword evidence="6 10" id="KW-0238">DNA-binding</keyword>
<dbReference type="PRINTS" id="PR00025">
    <property type="entry name" value="ANTENNAPEDIA"/>
</dbReference>
<evidence type="ECO:0000256" key="1">
    <source>
        <dbReference type="ARBA" id="ARBA00003263"/>
    </source>
</evidence>
<organism evidence="14 15">
    <name type="scientific">Oncorhynchus mykiss</name>
    <name type="common">Rainbow trout</name>
    <name type="synonym">Salmo gairdneri</name>
    <dbReference type="NCBI Taxonomy" id="8022"/>
    <lineage>
        <taxon>Eukaryota</taxon>
        <taxon>Metazoa</taxon>
        <taxon>Chordata</taxon>
        <taxon>Craniata</taxon>
        <taxon>Vertebrata</taxon>
        <taxon>Euteleostomi</taxon>
        <taxon>Actinopterygii</taxon>
        <taxon>Neopterygii</taxon>
        <taxon>Teleostei</taxon>
        <taxon>Protacanthopterygii</taxon>
        <taxon>Salmoniformes</taxon>
        <taxon>Salmonidae</taxon>
        <taxon>Salmoninae</taxon>
        <taxon>Oncorhynchus</taxon>
    </lineage>
</organism>
<dbReference type="GO" id="GO:0000978">
    <property type="term" value="F:RNA polymerase II cis-regulatory region sequence-specific DNA binding"/>
    <property type="evidence" value="ECO:0007669"/>
    <property type="project" value="TreeGrafter"/>
</dbReference>
<dbReference type="CDD" id="cd00086">
    <property type="entry name" value="homeodomain"/>
    <property type="match status" value="2"/>
</dbReference>
<dbReference type="GO" id="GO:0005634">
    <property type="term" value="C:nucleus"/>
    <property type="evidence" value="ECO:0007669"/>
    <property type="project" value="UniProtKB-SubCell"/>
</dbReference>
<keyword evidence="9 10" id="KW-0539">Nucleus</keyword>
<dbReference type="GO" id="GO:0009952">
    <property type="term" value="P:anterior/posterior pattern specification"/>
    <property type="evidence" value="ECO:0007669"/>
    <property type="project" value="TreeGrafter"/>
</dbReference>
<dbReference type="PROSITE" id="PS00032">
    <property type="entry name" value="ANTENNAPEDIA"/>
    <property type="match status" value="1"/>
</dbReference>
<dbReference type="EMBL" id="FR904343">
    <property type="protein sequence ID" value="CDQ60177.1"/>
    <property type="molecule type" value="Genomic_DNA"/>
</dbReference>
<keyword evidence="4" id="KW-0217">Developmental protein</keyword>
<keyword evidence="7 10" id="KW-0371">Homeobox</keyword>
<evidence type="ECO:0000256" key="8">
    <source>
        <dbReference type="ARBA" id="ARBA00023163"/>
    </source>
</evidence>
<dbReference type="PROSITE" id="PS50071">
    <property type="entry name" value="HOMEOBOX_2"/>
    <property type="match status" value="2"/>
</dbReference>
<feature type="DNA-binding region" description="Homeobox" evidence="10">
    <location>
        <begin position="301"/>
        <end position="354"/>
    </location>
</feature>
<evidence type="ECO:0000256" key="11">
    <source>
        <dbReference type="RuleBase" id="RU000682"/>
    </source>
</evidence>
<protein>
    <recommendedName>
        <fullName evidence="13">Homeobox domain-containing protein</fullName>
    </recommendedName>
</protein>
<evidence type="ECO:0000256" key="3">
    <source>
        <dbReference type="ARBA" id="ARBA00009107"/>
    </source>
</evidence>
<dbReference type="SMART" id="SM00389">
    <property type="entry name" value="HOX"/>
    <property type="match status" value="2"/>
</dbReference>
<dbReference type="InterPro" id="IPR017995">
    <property type="entry name" value="Homeobox_antennapedia"/>
</dbReference>
<dbReference type="PRINTS" id="PR00024">
    <property type="entry name" value="HOMEOBOX"/>
</dbReference>
<dbReference type="PANTHER" id="PTHR45659">
    <property type="entry name" value="HOMEOBOX PROTEIN HOX"/>
    <property type="match status" value="1"/>
</dbReference>
<feature type="domain" description="Homeobox" evidence="13">
    <location>
        <begin position="147"/>
        <end position="207"/>
    </location>
</feature>
<dbReference type="InterPro" id="IPR009057">
    <property type="entry name" value="Homeodomain-like_sf"/>
</dbReference>
<evidence type="ECO:0000256" key="2">
    <source>
        <dbReference type="ARBA" id="ARBA00004123"/>
    </source>
</evidence>
<feature type="DNA-binding region" description="Homeobox" evidence="10">
    <location>
        <begin position="149"/>
        <end position="208"/>
    </location>
</feature>
<dbReference type="FunFam" id="1.10.10.60:FF:000017">
    <property type="entry name" value="Homeobox protein antennapedia"/>
    <property type="match status" value="1"/>
</dbReference>
<keyword evidence="5" id="KW-0805">Transcription regulation</keyword>